<dbReference type="NCBIfam" id="TIGR00589">
    <property type="entry name" value="ogt"/>
    <property type="match status" value="1"/>
</dbReference>
<keyword evidence="11" id="KW-1185">Reference proteome</keyword>
<dbReference type="InterPro" id="IPR036217">
    <property type="entry name" value="MethylDNA_cys_MeTrfase_DNAb"/>
</dbReference>
<dbReference type="InterPro" id="IPR001497">
    <property type="entry name" value="MethylDNA_cys_MeTrfase_AS"/>
</dbReference>
<dbReference type="EC" id="2.1.1.63" evidence="3"/>
<organism evidence="10 11">
    <name type="scientific">Gimesia alba</name>
    <dbReference type="NCBI Taxonomy" id="2527973"/>
    <lineage>
        <taxon>Bacteria</taxon>
        <taxon>Pseudomonadati</taxon>
        <taxon>Planctomycetota</taxon>
        <taxon>Planctomycetia</taxon>
        <taxon>Planctomycetales</taxon>
        <taxon>Planctomycetaceae</taxon>
        <taxon>Gimesia</taxon>
    </lineage>
</organism>
<accession>A0A517RME1</accession>
<dbReference type="Gene3D" id="1.10.10.10">
    <property type="entry name" value="Winged helix-like DNA-binding domain superfamily/Winged helix DNA-binding domain"/>
    <property type="match status" value="1"/>
</dbReference>
<dbReference type="GO" id="GO:0006281">
    <property type="term" value="P:DNA repair"/>
    <property type="evidence" value="ECO:0007669"/>
    <property type="project" value="UniProtKB-KW"/>
</dbReference>
<proteinExistence type="inferred from homology"/>
<dbReference type="EMBL" id="CP036269">
    <property type="protein sequence ID" value="QDT45051.1"/>
    <property type="molecule type" value="Genomic_DNA"/>
</dbReference>
<evidence type="ECO:0000256" key="8">
    <source>
        <dbReference type="ARBA" id="ARBA00049348"/>
    </source>
</evidence>
<evidence type="ECO:0000313" key="10">
    <source>
        <dbReference type="EMBL" id="QDT45051.1"/>
    </source>
</evidence>
<dbReference type="AlphaFoldDB" id="A0A517RME1"/>
<evidence type="ECO:0000259" key="9">
    <source>
        <dbReference type="Pfam" id="PF01035"/>
    </source>
</evidence>
<evidence type="ECO:0000256" key="3">
    <source>
        <dbReference type="ARBA" id="ARBA00011918"/>
    </source>
</evidence>
<dbReference type="Pfam" id="PF01035">
    <property type="entry name" value="DNA_binding_1"/>
    <property type="match status" value="1"/>
</dbReference>
<comment type="catalytic activity">
    <reaction evidence="8">
        <text>a 6-O-methyl-2'-deoxyguanosine in DNA + L-cysteinyl-[protein] = S-methyl-L-cysteinyl-[protein] + a 2'-deoxyguanosine in DNA</text>
        <dbReference type="Rhea" id="RHEA:24000"/>
        <dbReference type="Rhea" id="RHEA-COMP:10131"/>
        <dbReference type="Rhea" id="RHEA-COMP:10132"/>
        <dbReference type="Rhea" id="RHEA-COMP:11367"/>
        <dbReference type="Rhea" id="RHEA-COMP:11368"/>
        <dbReference type="ChEBI" id="CHEBI:29950"/>
        <dbReference type="ChEBI" id="CHEBI:82612"/>
        <dbReference type="ChEBI" id="CHEBI:85445"/>
        <dbReference type="ChEBI" id="CHEBI:85448"/>
        <dbReference type="EC" id="2.1.1.63"/>
    </reaction>
</comment>
<evidence type="ECO:0000256" key="7">
    <source>
        <dbReference type="ARBA" id="ARBA00023204"/>
    </source>
</evidence>
<gene>
    <name evidence="10" type="primary">ogt</name>
    <name evidence="10" type="ORF">Pan241w_51680</name>
</gene>
<evidence type="ECO:0000256" key="1">
    <source>
        <dbReference type="ARBA" id="ARBA00001286"/>
    </source>
</evidence>
<dbReference type="GO" id="GO:0003908">
    <property type="term" value="F:methylated-DNA-[protein]-cysteine S-methyltransferase activity"/>
    <property type="evidence" value="ECO:0007669"/>
    <property type="project" value="UniProtKB-EC"/>
</dbReference>
<evidence type="ECO:0000256" key="2">
    <source>
        <dbReference type="ARBA" id="ARBA00008711"/>
    </source>
</evidence>
<dbReference type="InterPro" id="IPR036388">
    <property type="entry name" value="WH-like_DNA-bd_sf"/>
</dbReference>
<dbReference type="SUPFAM" id="SSF46767">
    <property type="entry name" value="Methylated DNA-protein cysteine methyltransferase, C-terminal domain"/>
    <property type="match status" value="1"/>
</dbReference>
<dbReference type="GO" id="GO:0032259">
    <property type="term" value="P:methylation"/>
    <property type="evidence" value="ECO:0007669"/>
    <property type="project" value="UniProtKB-KW"/>
</dbReference>
<dbReference type="CDD" id="cd06445">
    <property type="entry name" value="ATase"/>
    <property type="match status" value="1"/>
</dbReference>
<evidence type="ECO:0000313" key="11">
    <source>
        <dbReference type="Proteomes" id="UP000317171"/>
    </source>
</evidence>
<dbReference type="OrthoDB" id="9783680at2"/>
<dbReference type="Proteomes" id="UP000317171">
    <property type="component" value="Chromosome"/>
</dbReference>
<evidence type="ECO:0000256" key="6">
    <source>
        <dbReference type="ARBA" id="ARBA00022763"/>
    </source>
</evidence>
<keyword evidence="5 10" id="KW-0808">Transferase</keyword>
<dbReference type="PROSITE" id="PS00374">
    <property type="entry name" value="MGMT"/>
    <property type="match status" value="1"/>
</dbReference>
<dbReference type="FunFam" id="1.10.10.10:FF:000214">
    <property type="entry name" value="Methylated-DNA--protein-cysteine methyltransferase"/>
    <property type="match status" value="1"/>
</dbReference>
<dbReference type="KEGG" id="gaz:Pan241w_51680"/>
<protein>
    <recommendedName>
        <fullName evidence="3">methylated-DNA--[protein]-cysteine S-methyltransferase</fullName>
        <ecNumber evidence="3">2.1.1.63</ecNumber>
    </recommendedName>
</protein>
<evidence type="ECO:0000256" key="5">
    <source>
        <dbReference type="ARBA" id="ARBA00022679"/>
    </source>
</evidence>
<comment type="similarity">
    <text evidence="2">Belongs to the MGMT family.</text>
</comment>
<dbReference type="RefSeq" id="WP_145221021.1">
    <property type="nucleotide sequence ID" value="NZ_CP036269.1"/>
</dbReference>
<keyword evidence="6" id="KW-0227">DNA damage</keyword>
<dbReference type="PANTHER" id="PTHR10815:SF13">
    <property type="entry name" value="METHYLATED-DNA--PROTEIN-CYSTEINE METHYLTRANSFERASE"/>
    <property type="match status" value="1"/>
</dbReference>
<feature type="domain" description="Methylated-DNA-[protein]-cysteine S-methyltransferase DNA binding" evidence="9">
    <location>
        <begin position="116"/>
        <end position="197"/>
    </location>
</feature>
<keyword evidence="4 10" id="KW-0489">Methyltransferase</keyword>
<comment type="catalytic activity">
    <reaction evidence="1">
        <text>a 4-O-methyl-thymidine in DNA + L-cysteinyl-[protein] = a thymidine in DNA + S-methyl-L-cysteinyl-[protein]</text>
        <dbReference type="Rhea" id="RHEA:53428"/>
        <dbReference type="Rhea" id="RHEA-COMP:10131"/>
        <dbReference type="Rhea" id="RHEA-COMP:10132"/>
        <dbReference type="Rhea" id="RHEA-COMP:13555"/>
        <dbReference type="Rhea" id="RHEA-COMP:13556"/>
        <dbReference type="ChEBI" id="CHEBI:29950"/>
        <dbReference type="ChEBI" id="CHEBI:82612"/>
        <dbReference type="ChEBI" id="CHEBI:137386"/>
        <dbReference type="ChEBI" id="CHEBI:137387"/>
        <dbReference type="EC" id="2.1.1.63"/>
    </reaction>
</comment>
<sequence length="201" mass="21875">MGQRTVTVPKTIMGTEHKATSGDIPTAKLSVFSTEIGWCGLLGTDNRVERLSMGHPSQGDVLQTVQRLYLEDHAEVADEIEEANWYPELRARLQNYFQGAIVDFRDVELNLPRLTAFQSRVIGALKQIGYGELITYGELAAKAGAPRAARAVGTVMSSNRIPVLIPCHRVIASGGKLGGFSAPQGTSLKQHLLTMESQTQL</sequence>
<dbReference type="InterPro" id="IPR014048">
    <property type="entry name" value="MethylDNA_cys_MeTrfase_DNA-bd"/>
</dbReference>
<name>A0A517RME1_9PLAN</name>
<keyword evidence="7" id="KW-0234">DNA repair</keyword>
<evidence type="ECO:0000256" key="4">
    <source>
        <dbReference type="ARBA" id="ARBA00022603"/>
    </source>
</evidence>
<dbReference type="PANTHER" id="PTHR10815">
    <property type="entry name" value="METHYLATED-DNA--PROTEIN-CYSTEINE METHYLTRANSFERASE"/>
    <property type="match status" value="1"/>
</dbReference>
<reference evidence="10 11" key="1">
    <citation type="submission" date="2019-02" db="EMBL/GenBank/DDBJ databases">
        <title>Deep-cultivation of Planctomycetes and their phenomic and genomic characterization uncovers novel biology.</title>
        <authorList>
            <person name="Wiegand S."/>
            <person name="Jogler M."/>
            <person name="Boedeker C."/>
            <person name="Pinto D."/>
            <person name="Vollmers J."/>
            <person name="Rivas-Marin E."/>
            <person name="Kohn T."/>
            <person name="Peeters S.H."/>
            <person name="Heuer A."/>
            <person name="Rast P."/>
            <person name="Oberbeckmann S."/>
            <person name="Bunk B."/>
            <person name="Jeske O."/>
            <person name="Meyerdierks A."/>
            <person name="Storesund J.E."/>
            <person name="Kallscheuer N."/>
            <person name="Luecker S."/>
            <person name="Lage O.M."/>
            <person name="Pohl T."/>
            <person name="Merkel B.J."/>
            <person name="Hornburger P."/>
            <person name="Mueller R.-W."/>
            <person name="Bruemmer F."/>
            <person name="Labrenz M."/>
            <person name="Spormann A.M."/>
            <person name="Op den Camp H."/>
            <person name="Overmann J."/>
            <person name="Amann R."/>
            <person name="Jetten M.S.M."/>
            <person name="Mascher T."/>
            <person name="Medema M.H."/>
            <person name="Devos D.P."/>
            <person name="Kaster A.-K."/>
            <person name="Ovreas L."/>
            <person name="Rohde M."/>
            <person name="Galperin M.Y."/>
            <person name="Jogler C."/>
        </authorList>
    </citation>
    <scope>NUCLEOTIDE SEQUENCE [LARGE SCALE GENOMIC DNA]</scope>
    <source>
        <strain evidence="10 11">Pan241w</strain>
    </source>
</reference>